<organism evidence="2 3">
    <name type="scientific">Liparis tanakae</name>
    <name type="common">Tanaka's snailfish</name>
    <dbReference type="NCBI Taxonomy" id="230148"/>
    <lineage>
        <taxon>Eukaryota</taxon>
        <taxon>Metazoa</taxon>
        <taxon>Chordata</taxon>
        <taxon>Craniata</taxon>
        <taxon>Vertebrata</taxon>
        <taxon>Euteleostomi</taxon>
        <taxon>Actinopterygii</taxon>
        <taxon>Neopterygii</taxon>
        <taxon>Teleostei</taxon>
        <taxon>Neoteleostei</taxon>
        <taxon>Acanthomorphata</taxon>
        <taxon>Eupercaria</taxon>
        <taxon>Perciformes</taxon>
        <taxon>Cottioidei</taxon>
        <taxon>Cottales</taxon>
        <taxon>Liparidae</taxon>
        <taxon>Liparis</taxon>
    </lineage>
</organism>
<dbReference type="EMBL" id="SRLO01001185">
    <property type="protein sequence ID" value="TNN40487.1"/>
    <property type="molecule type" value="Genomic_DNA"/>
</dbReference>
<feature type="region of interest" description="Disordered" evidence="1">
    <location>
        <begin position="159"/>
        <end position="191"/>
    </location>
</feature>
<name>A0A4Z2FGY8_9TELE</name>
<reference evidence="2 3" key="1">
    <citation type="submission" date="2019-03" db="EMBL/GenBank/DDBJ databases">
        <title>First draft genome of Liparis tanakae, snailfish: a comprehensive survey of snailfish specific genes.</title>
        <authorList>
            <person name="Kim W."/>
            <person name="Song I."/>
            <person name="Jeong J.-H."/>
            <person name="Kim D."/>
            <person name="Kim S."/>
            <person name="Ryu S."/>
            <person name="Song J.Y."/>
            <person name="Lee S.K."/>
        </authorList>
    </citation>
    <scope>NUCLEOTIDE SEQUENCE [LARGE SCALE GENOMIC DNA]</scope>
    <source>
        <tissue evidence="2">Muscle</tissue>
    </source>
</reference>
<gene>
    <name evidence="2" type="ORF">EYF80_049345</name>
</gene>
<comment type="caution">
    <text evidence="2">The sequence shown here is derived from an EMBL/GenBank/DDBJ whole genome shotgun (WGS) entry which is preliminary data.</text>
</comment>
<evidence type="ECO:0000256" key="1">
    <source>
        <dbReference type="SAM" id="MobiDB-lite"/>
    </source>
</evidence>
<proteinExistence type="predicted"/>
<protein>
    <submittedName>
        <fullName evidence="2">Uncharacterized protein</fullName>
    </submittedName>
</protein>
<evidence type="ECO:0000313" key="2">
    <source>
        <dbReference type="EMBL" id="TNN40487.1"/>
    </source>
</evidence>
<evidence type="ECO:0000313" key="3">
    <source>
        <dbReference type="Proteomes" id="UP000314294"/>
    </source>
</evidence>
<dbReference type="AlphaFoldDB" id="A0A4Z2FGY8"/>
<accession>A0A4Z2FGY8</accession>
<keyword evidence="3" id="KW-1185">Reference proteome</keyword>
<sequence length="364" mass="40117">MVKPYTMENNASLRTSQIADVQCQVFEKPDATAAFLHRGIGLLCGDTSRLLNLRRSLSLPPRARSERGHLLATRSSESTVSPPAGTGATPVVAKQFKVQPPGQTTVRCICKPITQAHLSEEVLVPEPVPEQQDVGVPALLGAPPQVLSHRQSQVPRIVAEPQQTRPVRPHLGQTSRRRGQRRPSEQHGAVSLRDGGGLLLLCEQLQQLAVARRPCQLKRRDPLLVGQTHGHQAAGLTQQQLGQPTQTPPHGQVEGRLPGGALCRTQGEEKWNNRQKVCRGIEDSCRLEGGGGESTTIEPVGETTFQLRGISRLAMASATRRSIARRRLSWPRLKRLLSSLWSAELRQCPWTTRCSARSWECWQE</sequence>
<dbReference type="Proteomes" id="UP000314294">
    <property type="component" value="Unassembled WGS sequence"/>
</dbReference>
<feature type="region of interest" description="Disordered" evidence="1">
    <location>
        <begin position="62"/>
        <end position="87"/>
    </location>
</feature>